<comment type="caution">
    <text evidence="9">The sequence shown here is derived from an EMBL/GenBank/DDBJ whole genome shotgun (WGS) entry which is preliminary data.</text>
</comment>
<comment type="similarity">
    <text evidence="2">Belongs to the EamA transporter family.</text>
</comment>
<dbReference type="PATRIC" id="fig|1423724.4.peg.1201"/>
<dbReference type="InterPro" id="IPR037185">
    <property type="entry name" value="EmrE-like"/>
</dbReference>
<feature type="transmembrane region" description="Helical" evidence="7">
    <location>
        <begin position="218"/>
        <end position="237"/>
    </location>
</feature>
<dbReference type="SUPFAM" id="SSF103481">
    <property type="entry name" value="Multidrug resistance efflux transporter EmrE"/>
    <property type="match status" value="2"/>
</dbReference>
<evidence type="ECO:0000256" key="7">
    <source>
        <dbReference type="SAM" id="Phobius"/>
    </source>
</evidence>
<feature type="transmembrane region" description="Helical" evidence="7">
    <location>
        <begin position="275"/>
        <end position="292"/>
    </location>
</feature>
<dbReference type="AlphaFoldDB" id="A0A0R1TR24"/>
<evidence type="ECO:0000256" key="1">
    <source>
        <dbReference type="ARBA" id="ARBA00004651"/>
    </source>
</evidence>
<evidence type="ECO:0000313" key="9">
    <source>
        <dbReference type="EMBL" id="KRL83884.1"/>
    </source>
</evidence>
<dbReference type="InterPro" id="IPR050638">
    <property type="entry name" value="AA-Vitamin_Transporters"/>
</dbReference>
<proteinExistence type="inferred from homology"/>
<dbReference type="Pfam" id="PF00892">
    <property type="entry name" value="EamA"/>
    <property type="match status" value="2"/>
</dbReference>
<evidence type="ECO:0000313" key="10">
    <source>
        <dbReference type="Proteomes" id="UP000051324"/>
    </source>
</evidence>
<dbReference type="Gene3D" id="1.10.3730.20">
    <property type="match status" value="1"/>
</dbReference>
<protein>
    <submittedName>
        <fullName evidence="9">Drug metabolite exporter family protein</fullName>
    </submittedName>
</protein>
<feature type="transmembrane region" description="Helical" evidence="7">
    <location>
        <begin position="77"/>
        <end position="95"/>
    </location>
</feature>
<name>A0A0R1TR24_9LACO</name>
<sequence>MTRQQKLWTLLTIISTILWGIAGLFAKQIFLSAPKLTPMLLTQIRMIVGGTMLLIFSTIRKENTLAIWHNKKDALTVIAYGLAGMIPVQFCYYKAIQLGDASIATILQFVGPFFIIFYLALFRRQKPSRIEVISTLIAFLGVIILATHGDLTQFAITPAILIWGLLSAVGSASSALIPQSLLNKYSAIAVTGWGLITAGIGLIILQPTFVKIDLNFETILLLLGVIVLGTVIPFYLFTNALKYISATTASMLDAFEPISATVGSIIFFGMTLSRFDLIGSLLVIGAVLLLNWQPKRPNFENRSE</sequence>
<feature type="transmembrane region" description="Helical" evidence="7">
    <location>
        <begin position="249"/>
        <end position="269"/>
    </location>
</feature>
<dbReference type="STRING" id="1423724.FC32_GL001152"/>
<evidence type="ECO:0000259" key="8">
    <source>
        <dbReference type="Pfam" id="PF00892"/>
    </source>
</evidence>
<evidence type="ECO:0000256" key="3">
    <source>
        <dbReference type="ARBA" id="ARBA00022475"/>
    </source>
</evidence>
<dbReference type="RefSeq" id="WP_056957380.1">
    <property type="nucleotide sequence ID" value="NZ_AZFT01000053.1"/>
</dbReference>
<feature type="transmembrane region" description="Helical" evidence="7">
    <location>
        <begin position="36"/>
        <end position="56"/>
    </location>
</feature>
<feature type="transmembrane region" description="Helical" evidence="7">
    <location>
        <begin position="155"/>
        <end position="178"/>
    </location>
</feature>
<feature type="domain" description="EamA" evidence="8">
    <location>
        <begin position="7"/>
        <end position="146"/>
    </location>
</feature>
<keyword evidence="10" id="KW-1185">Reference proteome</keyword>
<dbReference type="Proteomes" id="UP000051324">
    <property type="component" value="Unassembled WGS sequence"/>
</dbReference>
<evidence type="ECO:0000256" key="5">
    <source>
        <dbReference type="ARBA" id="ARBA00022989"/>
    </source>
</evidence>
<dbReference type="InterPro" id="IPR000620">
    <property type="entry name" value="EamA_dom"/>
</dbReference>
<evidence type="ECO:0000256" key="2">
    <source>
        <dbReference type="ARBA" id="ARBA00007362"/>
    </source>
</evidence>
<comment type="subcellular location">
    <subcellularLocation>
        <location evidence="1">Cell membrane</location>
        <topology evidence="1">Multi-pass membrane protein</topology>
    </subcellularLocation>
</comment>
<dbReference type="eggNOG" id="COG0697">
    <property type="taxonomic scope" value="Bacteria"/>
</dbReference>
<keyword evidence="5 7" id="KW-1133">Transmembrane helix</keyword>
<evidence type="ECO:0000256" key="4">
    <source>
        <dbReference type="ARBA" id="ARBA00022692"/>
    </source>
</evidence>
<feature type="transmembrane region" description="Helical" evidence="7">
    <location>
        <begin position="185"/>
        <end position="206"/>
    </location>
</feature>
<dbReference type="PANTHER" id="PTHR32322">
    <property type="entry name" value="INNER MEMBRANE TRANSPORTER"/>
    <property type="match status" value="1"/>
</dbReference>
<keyword evidence="4 7" id="KW-0812">Transmembrane</keyword>
<dbReference type="GO" id="GO:0005886">
    <property type="term" value="C:plasma membrane"/>
    <property type="evidence" value="ECO:0007669"/>
    <property type="project" value="UniProtKB-SubCell"/>
</dbReference>
<dbReference type="EMBL" id="AZFT01000053">
    <property type="protein sequence ID" value="KRL83884.1"/>
    <property type="molecule type" value="Genomic_DNA"/>
</dbReference>
<organism evidence="9 10">
    <name type="scientific">Ligilactobacillus apodemi DSM 16634 = JCM 16172</name>
    <dbReference type="NCBI Taxonomy" id="1423724"/>
    <lineage>
        <taxon>Bacteria</taxon>
        <taxon>Bacillati</taxon>
        <taxon>Bacillota</taxon>
        <taxon>Bacilli</taxon>
        <taxon>Lactobacillales</taxon>
        <taxon>Lactobacillaceae</taxon>
        <taxon>Ligilactobacillus</taxon>
    </lineage>
</organism>
<feature type="transmembrane region" description="Helical" evidence="7">
    <location>
        <begin position="101"/>
        <end position="120"/>
    </location>
</feature>
<evidence type="ECO:0000256" key="6">
    <source>
        <dbReference type="ARBA" id="ARBA00023136"/>
    </source>
</evidence>
<reference evidence="9 10" key="1">
    <citation type="journal article" date="2015" name="Genome Announc.">
        <title>Expanding the biotechnology potential of lactobacilli through comparative genomics of 213 strains and associated genera.</title>
        <authorList>
            <person name="Sun Z."/>
            <person name="Harris H.M."/>
            <person name="McCann A."/>
            <person name="Guo C."/>
            <person name="Argimon S."/>
            <person name="Zhang W."/>
            <person name="Yang X."/>
            <person name="Jeffery I.B."/>
            <person name="Cooney J.C."/>
            <person name="Kagawa T.F."/>
            <person name="Liu W."/>
            <person name="Song Y."/>
            <person name="Salvetti E."/>
            <person name="Wrobel A."/>
            <person name="Rasinkangas P."/>
            <person name="Parkhill J."/>
            <person name="Rea M.C."/>
            <person name="O'Sullivan O."/>
            <person name="Ritari J."/>
            <person name="Douillard F.P."/>
            <person name="Paul Ross R."/>
            <person name="Yang R."/>
            <person name="Briner A.E."/>
            <person name="Felis G.E."/>
            <person name="de Vos W.M."/>
            <person name="Barrangou R."/>
            <person name="Klaenhammer T.R."/>
            <person name="Caufield P.W."/>
            <person name="Cui Y."/>
            <person name="Zhang H."/>
            <person name="O'Toole P.W."/>
        </authorList>
    </citation>
    <scope>NUCLEOTIDE SEQUENCE [LARGE SCALE GENOMIC DNA]</scope>
    <source>
        <strain evidence="9 10">DSM 16634</strain>
    </source>
</reference>
<keyword evidence="6 7" id="KW-0472">Membrane</keyword>
<dbReference type="PANTHER" id="PTHR32322:SF18">
    <property type="entry name" value="S-ADENOSYLMETHIONINE_S-ADENOSYLHOMOCYSTEINE TRANSPORTER"/>
    <property type="match status" value="1"/>
</dbReference>
<keyword evidence="3" id="KW-1003">Cell membrane</keyword>
<gene>
    <name evidence="9" type="ORF">FC32_GL001152</name>
</gene>
<accession>A0A0R1TR24</accession>
<feature type="domain" description="EamA" evidence="8">
    <location>
        <begin position="161"/>
        <end position="291"/>
    </location>
</feature>
<feature type="transmembrane region" description="Helical" evidence="7">
    <location>
        <begin position="132"/>
        <end position="149"/>
    </location>
</feature>